<keyword evidence="2" id="KW-1185">Reference proteome</keyword>
<dbReference type="PANTHER" id="PTHR48174">
    <property type="entry name" value="DUF946 FAMILY PROTEIN"/>
    <property type="match status" value="1"/>
</dbReference>
<accession>A0AAE8N7A4</accession>
<dbReference type="InterPro" id="IPR009291">
    <property type="entry name" value="Vps62"/>
</dbReference>
<evidence type="ECO:0000313" key="1">
    <source>
        <dbReference type="EMBL" id="SPO06488.1"/>
    </source>
</evidence>
<protein>
    <recommendedName>
        <fullName evidence="3">Vacuolar protein sorting-associated protein 62</fullName>
    </recommendedName>
</protein>
<dbReference type="AlphaFoldDB" id="A0AAE8N7A4"/>
<sequence>MLWLHSDDQYMPSDLLSHIHHTTPMVDGEPIPGLPPLGLDNLEILNVFGDQVALTADEEDPIIHPKWLLGETPDAAGKIHNATPCIAILVEKSDIELDAFYFYFYSYNEGGNITQVLDPLAGLIRDSKAGSGMHFGDHVGDWEYNMIRYRDGKPIGIFFSQHEDGAAYDWEDPILSKTDGRPIIYSARGSHANYPIPGDHVHAAVLIDYCDEGPKWDPILSAYFYHFDPDTLALRPVIPPNQPASSPPPASNLTSFFYFSGIWGDKKYPDTDPRQETVPYFGIKRFVDEGGDYGS</sequence>
<organism evidence="1 2">
    <name type="scientific">Cephalotrichum gorgonifer</name>
    <dbReference type="NCBI Taxonomy" id="2041049"/>
    <lineage>
        <taxon>Eukaryota</taxon>
        <taxon>Fungi</taxon>
        <taxon>Dikarya</taxon>
        <taxon>Ascomycota</taxon>
        <taxon>Pezizomycotina</taxon>
        <taxon>Sordariomycetes</taxon>
        <taxon>Hypocreomycetidae</taxon>
        <taxon>Microascales</taxon>
        <taxon>Microascaceae</taxon>
        <taxon>Cephalotrichum</taxon>
    </lineage>
</organism>
<comment type="caution">
    <text evidence="1">The sequence shown here is derived from an EMBL/GenBank/DDBJ whole genome shotgun (WGS) entry which is preliminary data.</text>
</comment>
<evidence type="ECO:0008006" key="3">
    <source>
        <dbReference type="Google" id="ProtNLM"/>
    </source>
</evidence>
<reference evidence="1" key="1">
    <citation type="submission" date="2018-03" db="EMBL/GenBank/DDBJ databases">
        <authorList>
            <person name="Guldener U."/>
        </authorList>
    </citation>
    <scope>NUCLEOTIDE SEQUENCE</scope>
</reference>
<gene>
    <name evidence="1" type="ORF">DNG_09178</name>
</gene>
<name>A0AAE8N7A4_9PEZI</name>
<dbReference type="Proteomes" id="UP001187682">
    <property type="component" value="Unassembled WGS sequence"/>
</dbReference>
<proteinExistence type="predicted"/>
<dbReference type="EMBL" id="ONZQ02000016">
    <property type="protein sequence ID" value="SPO06488.1"/>
    <property type="molecule type" value="Genomic_DNA"/>
</dbReference>
<dbReference type="Pfam" id="PF06101">
    <property type="entry name" value="Vps62"/>
    <property type="match status" value="1"/>
</dbReference>
<dbReference type="PANTHER" id="PTHR48174:SF5">
    <property type="entry name" value="VACUOLAR PROTEIN SORTING-ASSOCIATED PROTEIN 62"/>
    <property type="match status" value="1"/>
</dbReference>
<evidence type="ECO:0000313" key="2">
    <source>
        <dbReference type="Proteomes" id="UP001187682"/>
    </source>
</evidence>